<dbReference type="EMBL" id="FQZY01000026">
    <property type="protein sequence ID" value="SHK02198.1"/>
    <property type="molecule type" value="Genomic_DNA"/>
</dbReference>
<dbReference type="Proteomes" id="UP000184301">
    <property type="component" value="Unassembled WGS sequence"/>
</dbReference>
<reference evidence="1 2" key="1">
    <citation type="submission" date="2016-11" db="EMBL/GenBank/DDBJ databases">
        <authorList>
            <person name="Jaros S."/>
            <person name="Januszkiewicz K."/>
            <person name="Wedrychowicz H."/>
        </authorList>
    </citation>
    <scope>NUCLEOTIDE SEQUENCE [LARGE SCALE GENOMIC DNA]</scope>
    <source>
        <strain evidence="1 2">DSM 15480</strain>
    </source>
</reference>
<sequence length="43" mass="4899">MKEKTNISLELLLLNDLLRTKVIDKEIYDRAVAKINNTVVQAA</sequence>
<evidence type="ECO:0000313" key="1">
    <source>
        <dbReference type="EMBL" id="SHK02198.1"/>
    </source>
</evidence>
<gene>
    <name evidence="1" type="ORF">SAMN02745243_01990</name>
</gene>
<organism evidence="1 2">
    <name type="scientific">Hespellia stercorisuis DSM 15480</name>
    <dbReference type="NCBI Taxonomy" id="1121950"/>
    <lineage>
        <taxon>Bacteria</taxon>
        <taxon>Bacillati</taxon>
        <taxon>Bacillota</taxon>
        <taxon>Clostridia</taxon>
        <taxon>Lachnospirales</taxon>
        <taxon>Lachnospiraceae</taxon>
        <taxon>Hespellia</taxon>
    </lineage>
</organism>
<dbReference type="STRING" id="1121950.SAMN02745243_01990"/>
<dbReference type="AlphaFoldDB" id="A0A1M6P2Q4"/>
<protein>
    <submittedName>
        <fullName evidence="1">Uncharacterized protein</fullName>
    </submittedName>
</protein>
<accession>A0A1M6P2Q4</accession>
<proteinExistence type="predicted"/>
<name>A0A1M6P2Q4_9FIRM</name>
<evidence type="ECO:0000313" key="2">
    <source>
        <dbReference type="Proteomes" id="UP000184301"/>
    </source>
</evidence>
<keyword evidence="2" id="KW-1185">Reference proteome</keyword>